<dbReference type="InterPro" id="IPR011990">
    <property type="entry name" value="TPR-like_helical_dom_sf"/>
</dbReference>
<evidence type="ECO:0000256" key="1">
    <source>
        <dbReference type="ARBA" id="ARBA00023015"/>
    </source>
</evidence>
<keyword evidence="5" id="KW-0812">Transmembrane</keyword>
<keyword evidence="3" id="KW-0804">Transcription</keyword>
<protein>
    <submittedName>
        <fullName evidence="7">Winged helix-turn-helix transcriptional regulator</fullName>
    </submittedName>
</protein>
<dbReference type="EMBL" id="JADFTZ010000001">
    <property type="protein sequence ID" value="MBE9575351.1"/>
    <property type="molecule type" value="Genomic_DNA"/>
</dbReference>
<evidence type="ECO:0000256" key="2">
    <source>
        <dbReference type="ARBA" id="ARBA00023125"/>
    </source>
</evidence>
<keyword evidence="2" id="KW-0238">DNA-binding</keyword>
<comment type="caution">
    <text evidence="7">The sequence shown here is derived from an EMBL/GenBank/DDBJ whole genome shotgun (WGS) entry which is preliminary data.</text>
</comment>
<dbReference type="Gene3D" id="1.25.40.10">
    <property type="entry name" value="Tetratricopeptide repeat domain"/>
    <property type="match status" value="1"/>
</dbReference>
<keyword evidence="5" id="KW-0472">Membrane</keyword>
<dbReference type="PANTHER" id="PTHR44688:SF16">
    <property type="entry name" value="DNA-BINDING TRANSCRIPTIONAL ACTIVATOR DEVR_DOSR"/>
    <property type="match status" value="1"/>
</dbReference>
<dbReference type="Pfam" id="PF00196">
    <property type="entry name" value="GerE"/>
    <property type="match status" value="1"/>
</dbReference>
<evidence type="ECO:0000256" key="3">
    <source>
        <dbReference type="ARBA" id="ARBA00023163"/>
    </source>
</evidence>
<dbReference type="PROSITE" id="PS50043">
    <property type="entry name" value="HTH_LUXR_2"/>
    <property type="match status" value="1"/>
</dbReference>
<gene>
    <name evidence="7" type="ORF">IM755_01395</name>
</gene>
<keyword evidence="1" id="KW-0805">Transcription regulation</keyword>
<feature type="domain" description="HTH luxR-type" evidence="6">
    <location>
        <begin position="351"/>
        <end position="410"/>
    </location>
</feature>
<dbReference type="SUPFAM" id="SSF46894">
    <property type="entry name" value="C-terminal effector domain of the bipartite response regulators"/>
    <property type="match status" value="1"/>
</dbReference>
<dbReference type="PRINTS" id="PR00038">
    <property type="entry name" value="HTHLUXR"/>
</dbReference>
<dbReference type="InterPro" id="IPR036388">
    <property type="entry name" value="WH-like_DNA-bd_sf"/>
</dbReference>
<dbReference type="CDD" id="cd06170">
    <property type="entry name" value="LuxR_C_like"/>
    <property type="match status" value="1"/>
</dbReference>
<evidence type="ECO:0000259" key="6">
    <source>
        <dbReference type="PROSITE" id="PS50043"/>
    </source>
</evidence>
<keyword evidence="4" id="KW-0175">Coiled coil</keyword>
<organism evidence="7 8">
    <name type="scientific">Flavobacterium proteolyticum</name>
    <dbReference type="NCBI Taxonomy" id="2911683"/>
    <lineage>
        <taxon>Bacteria</taxon>
        <taxon>Pseudomonadati</taxon>
        <taxon>Bacteroidota</taxon>
        <taxon>Flavobacteriia</taxon>
        <taxon>Flavobacteriales</taxon>
        <taxon>Flavobacteriaceae</taxon>
        <taxon>Flavobacterium</taxon>
    </lineage>
</organism>
<dbReference type="InterPro" id="IPR000792">
    <property type="entry name" value="Tscrpt_reg_LuxR_C"/>
</dbReference>
<dbReference type="RefSeq" id="WP_194093281.1">
    <property type="nucleotide sequence ID" value="NZ_JADFTZ010000001.1"/>
</dbReference>
<proteinExistence type="predicted"/>
<evidence type="ECO:0000313" key="7">
    <source>
        <dbReference type="EMBL" id="MBE9575351.1"/>
    </source>
</evidence>
<dbReference type="PANTHER" id="PTHR44688">
    <property type="entry name" value="DNA-BINDING TRANSCRIPTIONAL ACTIVATOR DEVR_DOSR"/>
    <property type="match status" value="1"/>
</dbReference>
<sequence length="410" mass="48593">MRKFLGMIKKHFPFLLLVLFVFTQSFGQSEKLKKLENQIKILNDNLQYEKSIAVLNEIIINEQSTHYEKYYAYLLESFTYKRLFNYTKTLHKLDLALAEGLQSDQKEEVKNTIDAEKCFVYFDTQDFPKAEALIIQLRKLNFKHLSIPTQSWIIMQDGYIKMLKKDYAKSEKLLNEAAALVKANSPENLPNIYGKKMELYNKMNLYEKRDITFKEGLLLAKKYNKVKYEMYLYQVMRNIFQENEDYKNAFFTQKKYDSIVKYYNATDANGKLELAEKKLEDENRQLKAQNEKYIDYILYGVIVSLLLLLFFAVRLYQSNMAKRILVEKENTRIHNEIERLTQALDEKGNASLNLSNYNLTDRQKEIIELIRSGLTNKEIASKLFISENTVKYHLKIIYEILDVEHRSAIR</sequence>
<evidence type="ECO:0000256" key="5">
    <source>
        <dbReference type="SAM" id="Phobius"/>
    </source>
</evidence>
<dbReference type="Gene3D" id="1.10.10.10">
    <property type="entry name" value="Winged helix-like DNA-binding domain superfamily/Winged helix DNA-binding domain"/>
    <property type="match status" value="1"/>
</dbReference>
<dbReference type="SMART" id="SM00421">
    <property type="entry name" value="HTH_LUXR"/>
    <property type="match status" value="1"/>
</dbReference>
<feature type="transmembrane region" description="Helical" evidence="5">
    <location>
        <begin position="296"/>
        <end position="316"/>
    </location>
</feature>
<name>A0ABR9WRH3_9FLAO</name>
<dbReference type="Proteomes" id="UP000656274">
    <property type="component" value="Unassembled WGS sequence"/>
</dbReference>
<feature type="coiled-coil region" evidence="4">
    <location>
        <begin position="265"/>
        <end position="296"/>
    </location>
</feature>
<keyword evidence="8" id="KW-1185">Reference proteome</keyword>
<evidence type="ECO:0000313" key="8">
    <source>
        <dbReference type="Proteomes" id="UP000656274"/>
    </source>
</evidence>
<dbReference type="InterPro" id="IPR016032">
    <property type="entry name" value="Sig_transdc_resp-reg_C-effctor"/>
</dbReference>
<accession>A0ABR9WRH3</accession>
<evidence type="ECO:0000256" key="4">
    <source>
        <dbReference type="SAM" id="Coils"/>
    </source>
</evidence>
<keyword evidence="5" id="KW-1133">Transmembrane helix</keyword>
<reference evidence="7 8" key="1">
    <citation type="submission" date="2020-10" db="EMBL/GenBank/DDBJ databases">
        <title>The genome sequence of Flavobacterium aquaticum 1Y8A.</title>
        <authorList>
            <person name="Liu Y."/>
        </authorList>
    </citation>
    <scope>NUCLEOTIDE SEQUENCE [LARGE SCALE GENOMIC DNA]</scope>
    <source>
        <strain evidence="7 8">1Y8A</strain>
    </source>
</reference>